<dbReference type="Gene3D" id="3.10.180.10">
    <property type="entry name" value="2,3-Dihydroxybiphenyl 1,2-Dioxygenase, domain 1"/>
    <property type="match status" value="1"/>
</dbReference>
<dbReference type="Proteomes" id="UP000005307">
    <property type="component" value="Chromosome"/>
</dbReference>
<name>M9R508_9RHOB</name>
<dbReference type="EMBL" id="CP003740">
    <property type="protein sequence ID" value="AGI66853.1"/>
    <property type="molecule type" value="Genomic_DNA"/>
</dbReference>
<dbReference type="eggNOG" id="COG0346">
    <property type="taxonomic scope" value="Bacteria"/>
</dbReference>
<evidence type="ECO:0000259" key="1">
    <source>
        <dbReference type="Pfam" id="PF13468"/>
    </source>
</evidence>
<dbReference type="AlphaFoldDB" id="M9R508"/>
<dbReference type="HOGENOM" id="CLU_083550_0_0_5"/>
<dbReference type="OrthoDB" id="8451710at2"/>
<dbReference type="STRING" id="391626.OAN307_c11510"/>
<dbReference type="Pfam" id="PF13468">
    <property type="entry name" value="Glyoxalase_3"/>
    <property type="match status" value="1"/>
</dbReference>
<proteinExistence type="predicted"/>
<dbReference type="KEGG" id="oat:OAN307_c11510"/>
<gene>
    <name evidence="2" type="ORF">OAN307_c11510</name>
</gene>
<evidence type="ECO:0000313" key="3">
    <source>
        <dbReference type="Proteomes" id="UP000005307"/>
    </source>
</evidence>
<dbReference type="RefSeq" id="WP_015498895.1">
    <property type="nucleotide sequence ID" value="NC_020911.1"/>
</dbReference>
<feature type="domain" description="Glyoxalase-like" evidence="1">
    <location>
        <begin position="3"/>
        <end position="167"/>
    </location>
</feature>
<dbReference type="InterPro" id="IPR029068">
    <property type="entry name" value="Glyas_Bleomycin-R_OHBP_Dase"/>
</dbReference>
<dbReference type="InterPro" id="IPR025870">
    <property type="entry name" value="Glyoxalase-like_dom"/>
</dbReference>
<sequence>MRLDHLAIAAETLEDGVAWAEERFGVSFLAGGKHTRFGTHNRLLGLVDGLYLEVIAADPDASCDGARWFGLDTFVGPPRLANWICEPTDFDAFMVHGMRKVAMERGDLRWDMGVPTDGSLPLGGGFPTVLHWHTETPPGRSLAPSGCALRTLTIAHPQAGDIKRALSGHLTDPRVRFDVAPDVRLSAVFETPRGVVTL</sequence>
<protein>
    <recommendedName>
        <fullName evidence="1">Glyoxalase-like domain-containing protein</fullName>
    </recommendedName>
</protein>
<organism evidence="2 3">
    <name type="scientific">Octadecabacter antarcticus 307</name>
    <dbReference type="NCBI Taxonomy" id="391626"/>
    <lineage>
        <taxon>Bacteria</taxon>
        <taxon>Pseudomonadati</taxon>
        <taxon>Pseudomonadota</taxon>
        <taxon>Alphaproteobacteria</taxon>
        <taxon>Rhodobacterales</taxon>
        <taxon>Roseobacteraceae</taxon>
        <taxon>Octadecabacter</taxon>
    </lineage>
</organism>
<keyword evidence="3" id="KW-1185">Reference proteome</keyword>
<accession>M9R508</accession>
<reference evidence="2 3" key="1">
    <citation type="journal article" date="2013" name="PLoS ONE">
        <title>Poles Apart: Arctic and Antarctic Octadecabacter strains Share High Genome Plasticity and a New Type of Xanthorhodopsin.</title>
        <authorList>
            <person name="Vollmers J."/>
            <person name="Voget S."/>
            <person name="Dietrich S."/>
            <person name="Gollnow K."/>
            <person name="Smits M."/>
            <person name="Meyer K."/>
            <person name="Brinkhoff T."/>
            <person name="Simon M."/>
            <person name="Daniel R."/>
        </authorList>
    </citation>
    <scope>NUCLEOTIDE SEQUENCE [LARGE SCALE GENOMIC DNA]</scope>
    <source>
        <strain evidence="2 3">307</strain>
    </source>
</reference>
<evidence type="ECO:0000313" key="2">
    <source>
        <dbReference type="EMBL" id="AGI66853.1"/>
    </source>
</evidence>